<feature type="compositionally biased region" description="Low complexity" evidence="1">
    <location>
        <begin position="925"/>
        <end position="943"/>
    </location>
</feature>
<protein>
    <submittedName>
        <fullName evidence="2">DIAP2-like protein</fullName>
    </submittedName>
</protein>
<dbReference type="InterPro" id="IPR050784">
    <property type="entry name" value="IAP"/>
</dbReference>
<evidence type="ECO:0000256" key="1">
    <source>
        <dbReference type="SAM" id="MobiDB-lite"/>
    </source>
</evidence>
<feature type="compositionally biased region" description="Polar residues" evidence="1">
    <location>
        <begin position="647"/>
        <end position="658"/>
    </location>
</feature>
<dbReference type="Proteomes" id="UP001164746">
    <property type="component" value="Chromosome 15"/>
</dbReference>
<feature type="compositionally biased region" description="Polar residues" evidence="1">
    <location>
        <begin position="45"/>
        <end position="56"/>
    </location>
</feature>
<reference evidence="2" key="1">
    <citation type="submission" date="2022-11" db="EMBL/GenBank/DDBJ databases">
        <title>Centuries of genome instability and evolution in soft-shell clam transmissible cancer (bioRxiv).</title>
        <authorList>
            <person name="Hart S.F.M."/>
            <person name="Yonemitsu M.A."/>
            <person name="Giersch R.M."/>
            <person name="Beal B.F."/>
            <person name="Arriagada G."/>
            <person name="Davis B.W."/>
            <person name="Ostrander E.A."/>
            <person name="Goff S.P."/>
            <person name="Metzger M.J."/>
        </authorList>
    </citation>
    <scope>NUCLEOTIDE SEQUENCE</scope>
    <source>
        <strain evidence="2">MELC-2E11</strain>
        <tissue evidence="2">Siphon/mantle</tissue>
    </source>
</reference>
<dbReference type="InterPro" id="IPR013083">
    <property type="entry name" value="Znf_RING/FYVE/PHD"/>
</dbReference>
<dbReference type="CDD" id="cd00022">
    <property type="entry name" value="BIR"/>
    <property type="match status" value="2"/>
</dbReference>
<feature type="region of interest" description="Disordered" evidence="1">
    <location>
        <begin position="836"/>
        <end position="880"/>
    </location>
</feature>
<feature type="compositionally biased region" description="Polar residues" evidence="1">
    <location>
        <begin position="674"/>
        <end position="692"/>
    </location>
</feature>
<evidence type="ECO:0000313" key="3">
    <source>
        <dbReference type="Proteomes" id="UP001164746"/>
    </source>
</evidence>
<feature type="compositionally biased region" description="Low complexity" evidence="1">
    <location>
        <begin position="659"/>
        <end position="673"/>
    </location>
</feature>
<proteinExistence type="predicted"/>
<feature type="compositionally biased region" description="Polar residues" evidence="1">
    <location>
        <begin position="549"/>
        <end position="559"/>
    </location>
</feature>
<feature type="compositionally biased region" description="Polar residues" evidence="1">
    <location>
        <begin position="458"/>
        <end position="470"/>
    </location>
</feature>
<feature type="region of interest" description="Disordered" evidence="1">
    <location>
        <begin position="914"/>
        <end position="968"/>
    </location>
</feature>
<evidence type="ECO:0000313" key="2">
    <source>
        <dbReference type="EMBL" id="WAR28343.1"/>
    </source>
</evidence>
<feature type="compositionally biased region" description="Low complexity" evidence="1">
    <location>
        <begin position="850"/>
        <end position="871"/>
    </location>
</feature>
<feature type="region of interest" description="Disordered" evidence="1">
    <location>
        <begin position="458"/>
        <end position="488"/>
    </location>
</feature>
<feature type="region of interest" description="Disordered" evidence="1">
    <location>
        <begin position="45"/>
        <end position="66"/>
    </location>
</feature>
<dbReference type="SUPFAM" id="SSF57924">
    <property type="entry name" value="Inhibitor of apoptosis (IAP) repeat"/>
    <property type="match status" value="2"/>
</dbReference>
<feature type="region of interest" description="Disordered" evidence="1">
    <location>
        <begin position="614"/>
        <end position="729"/>
    </location>
</feature>
<feature type="compositionally biased region" description="Polar residues" evidence="1">
    <location>
        <begin position="571"/>
        <end position="580"/>
    </location>
</feature>
<dbReference type="PANTHER" id="PTHR10044:SF139">
    <property type="entry name" value="DEATH-ASSOCIATED INHIBITOR OF APOPTOSIS 2"/>
    <property type="match status" value="1"/>
</dbReference>
<gene>
    <name evidence="2" type="ORF">MAR_014047</name>
</gene>
<dbReference type="EMBL" id="CP111026">
    <property type="protein sequence ID" value="WAR28343.1"/>
    <property type="molecule type" value="Genomic_DNA"/>
</dbReference>
<feature type="compositionally biased region" description="Polar residues" evidence="1">
    <location>
        <begin position="707"/>
        <end position="728"/>
    </location>
</feature>
<name>A0ABY7G5A9_MYAAR</name>
<dbReference type="Gene3D" id="1.10.1170.10">
    <property type="entry name" value="Inhibitor Of Apoptosis Protein (2mihbC-IAP-1), Chain A"/>
    <property type="match status" value="2"/>
</dbReference>
<dbReference type="InterPro" id="IPR001370">
    <property type="entry name" value="BIR_rpt"/>
</dbReference>
<dbReference type="Gene3D" id="3.30.40.10">
    <property type="entry name" value="Zinc/RING finger domain, C3HC4 (zinc finger)"/>
    <property type="match status" value="1"/>
</dbReference>
<feature type="region of interest" description="Disordered" evidence="1">
    <location>
        <begin position="500"/>
        <end position="522"/>
    </location>
</feature>
<dbReference type="Pfam" id="PF13920">
    <property type="entry name" value="zf-C3HC4_3"/>
    <property type="match status" value="1"/>
</dbReference>
<dbReference type="PROSITE" id="PS50143">
    <property type="entry name" value="BIR_REPEAT_2"/>
    <property type="match status" value="2"/>
</dbReference>
<dbReference type="Pfam" id="PF00653">
    <property type="entry name" value="BIR"/>
    <property type="match status" value="2"/>
</dbReference>
<organism evidence="2 3">
    <name type="scientific">Mya arenaria</name>
    <name type="common">Soft-shell clam</name>
    <dbReference type="NCBI Taxonomy" id="6604"/>
    <lineage>
        <taxon>Eukaryota</taxon>
        <taxon>Metazoa</taxon>
        <taxon>Spiralia</taxon>
        <taxon>Lophotrochozoa</taxon>
        <taxon>Mollusca</taxon>
        <taxon>Bivalvia</taxon>
        <taxon>Autobranchia</taxon>
        <taxon>Heteroconchia</taxon>
        <taxon>Euheterodonta</taxon>
        <taxon>Imparidentia</taxon>
        <taxon>Neoheterodontei</taxon>
        <taxon>Myida</taxon>
        <taxon>Myoidea</taxon>
        <taxon>Myidae</taxon>
        <taxon>Mya</taxon>
    </lineage>
</organism>
<dbReference type="SMART" id="SM00238">
    <property type="entry name" value="BIR"/>
    <property type="match status" value="2"/>
</dbReference>
<dbReference type="PANTHER" id="PTHR10044">
    <property type="entry name" value="INHIBITOR OF APOPTOSIS"/>
    <property type="match status" value="1"/>
</dbReference>
<feature type="region of interest" description="Disordered" evidence="1">
    <location>
        <begin position="549"/>
        <end position="588"/>
    </location>
</feature>
<sequence>MGIELYSNIKDFQEGEKRVGKKGRTFYKWNGSSGIKSDPKFIKSRQNVSDGINTRPTKLKRKPDHSLPTQRKQLCLESVVSKLWPFFRRSDKDSCDFTEGENTKEFKRNQNYNLFDAQPGIKKDSNIKVPRVVSWIKARPGKRKDYESHEAEKHEIDELIKEVKQDYEHTDSKELSDKSWSEKLQKNRANKVIKATLQGTPMMNDRNTMAESHEIREPEQGSPNGLQSISFKQEVTLSPKRLYDESYVAIDRSENSSTNSIEIEHNSGKNEKLALRLSVVGVQSVLDQGHVEDRDSEKQKKFVGNKEHEDTDQFHHVVKQISSSQTEHIKSETSIQVLTLNDVIDRLSRGERVNPKESMKYETLRLCTFRTYPSQGKPSAMKFAGAGFYYASNADEVICYVCAKRISNWRENDDPMAAHKRITPECKFHTNNSEVNIKTETGQSELYARISSVVENLSTAGRTNTGTGASNARDETQDVGPLPTPAKEEHDNITVVSDNMRKENDGSVKHDGKSAKTSNDLEKDCELSVNQRGSDHRMNGAFAFVDTPKQPSSLPWSSSEVKEPAKFESLPQWTNESNQRPDVGNRNIANMKTPAVAVVVKKVENQTGVMVSSLVDIPEVDTTPSQPTDDDQPQAENMQGADHGRDPTNTQSSNVSHDNQSSGSSESVKNNSSQYHNSSTAETERQTSTPNSRRIRRGPGEDRNNGMFGSQNQSSLAAQTNSATSETSHAVPLEVRKFLPKYARYATVTARESSFNTCPEIHVSPHVLAEAGFFYAGTADCSRCFHCGIGLRHWSREDDPWTEHARFSLECQYVIAHKGMEFINLVKLALDLTEESSEDTDRQMPGNQDETSSSTATTTTTTTEETAQNTTVEPNRSTDVLSTGAAQSVLQMGYRLAGLTGENIMEEVFAIEEGTSESTEIPIESATNTSSTTTDTRSSSTPASEDRNSVSPMTSLPPSAHMGHSAPIQGNLLSLPVTRHAISEEVPSTKEAESDGSRIDHRRRLVMENKNMKKDNLCSKCKQRDICIVFLPCGHLITCEACGNTLRQCFSCGARVRGTVRTYRA</sequence>
<keyword evidence="3" id="KW-1185">Reference proteome</keyword>
<accession>A0ABY7G5A9</accession>